<reference evidence="1" key="1">
    <citation type="submission" date="2014-11" db="EMBL/GenBank/DDBJ databases">
        <authorList>
            <person name="Amaro Gonzalez C."/>
        </authorList>
    </citation>
    <scope>NUCLEOTIDE SEQUENCE</scope>
</reference>
<evidence type="ECO:0000313" key="1">
    <source>
        <dbReference type="EMBL" id="JAH36346.1"/>
    </source>
</evidence>
<proteinExistence type="predicted"/>
<dbReference type="AlphaFoldDB" id="A0A0E9S4Z8"/>
<dbReference type="EMBL" id="GBXM01061679">
    <property type="protein sequence ID" value="JAH46898.1"/>
    <property type="molecule type" value="Transcribed_RNA"/>
</dbReference>
<reference evidence="1" key="2">
    <citation type="journal article" date="2015" name="Fish Shellfish Immunol.">
        <title>Early steps in the European eel (Anguilla anguilla)-Vibrio vulnificus interaction in the gills: Role of the RtxA13 toxin.</title>
        <authorList>
            <person name="Callol A."/>
            <person name="Pajuelo D."/>
            <person name="Ebbesson L."/>
            <person name="Teles M."/>
            <person name="MacKenzie S."/>
            <person name="Amaro C."/>
        </authorList>
    </citation>
    <scope>NUCLEOTIDE SEQUENCE</scope>
</reference>
<sequence>MNSQNILVFLNTPEDLTTVTVELFQTESPIPFAVDNESGTNIYIH</sequence>
<dbReference type="EMBL" id="GBXM01072231">
    <property type="protein sequence ID" value="JAH36346.1"/>
    <property type="molecule type" value="Transcribed_RNA"/>
</dbReference>
<organism evidence="1">
    <name type="scientific">Anguilla anguilla</name>
    <name type="common">European freshwater eel</name>
    <name type="synonym">Muraena anguilla</name>
    <dbReference type="NCBI Taxonomy" id="7936"/>
    <lineage>
        <taxon>Eukaryota</taxon>
        <taxon>Metazoa</taxon>
        <taxon>Chordata</taxon>
        <taxon>Craniata</taxon>
        <taxon>Vertebrata</taxon>
        <taxon>Euteleostomi</taxon>
        <taxon>Actinopterygii</taxon>
        <taxon>Neopterygii</taxon>
        <taxon>Teleostei</taxon>
        <taxon>Anguilliformes</taxon>
        <taxon>Anguillidae</taxon>
        <taxon>Anguilla</taxon>
    </lineage>
</organism>
<protein>
    <submittedName>
        <fullName evidence="1">Uncharacterized protein</fullName>
    </submittedName>
</protein>
<accession>A0A0E9S4Z8</accession>
<name>A0A0E9S4Z8_ANGAN</name>